<sequence length="744" mass="82200">MPSAKKRRGDVPRQTLHDFFSSKSLPVIKSESSNTAQPTSTRASSHREIIIIDSDSDEEPEFVASTNAKRRKLSPKNVHTSSKVKVDNPVASVNVTHRSKENASIPNQTPSGNSANDTSVTGDPLCFGKPYLLMSDSSPIITEPKGFPSFGQPFLLRGPSQRRSEETGCNQNLAPRVASTSQIESAVDIDLTLDDWENGDDEVIPEVAVDDDLDLEWVSYEESQNKSTSMSLCGSSPAKYQASGLPHGLPPETSTPSTLVNPRASLPSEPDCPTDKTRANESNAFAFLMSSFKENEIWKEATVAEGKTFLPQKSKGGRRKAPFYKVLQGMPIAVDAFNYGMIPGVTAYFLTHAHSDHYTNLSSSWKNGPIYCSQGTANLIIHMLSVDRKWVHPLPMDVPSLIPNTDGVTVTLIEANHCPGSCLFFFEGRQTINAGDSTFKSSFIGSSKTFRYLHCGDFRASPKHILHPAVKGKAIDHVYLDTTYLDPKYTFPPQPMVISACAELTRRIVHGQLTKDKKSTVLAWMTTVDPKGKAKEQSKILIVIGTYSIGKERIAKAIAQALDTKIYCDARKTAILKCQDDPELHGLLTSDPMEGLVHLVPLSTISTDRLKIYLERFQGHYDRVIGFRPTGWTYTPAAGTNLLPSISSILSSASTRTFTFADLELSKQSTSTLQLYPVPYSEHSSFHELTCFSLSFSWVKMIATVNVGSERSRGKMAKWVSKWEAERKKRGNDAIVPHRHPDYW</sequence>
<dbReference type="OrthoDB" id="262529at2759"/>
<feature type="domain" description="DNA repair metallo-beta-lactamase" evidence="7">
    <location>
        <begin position="583"/>
        <end position="708"/>
    </location>
</feature>
<evidence type="ECO:0000313" key="9">
    <source>
        <dbReference type="Proteomes" id="UP000027222"/>
    </source>
</evidence>
<evidence type="ECO:0000256" key="4">
    <source>
        <dbReference type="ARBA" id="ARBA00023204"/>
    </source>
</evidence>
<proteinExistence type="inferred from homology"/>
<dbReference type="GO" id="GO:0003684">
    <property type="term" value="F:damaged DNA binding"/>
    <property type="evidence" value="ECO:0007669"/>
    <property type="project" value="TreeGrafter"/>
</dbReference>
<keyword evidence="4" id="KW-0234">DNA repair</keyword>
<dbReference type="SUPFAM" id="SSF56281">
    <property type="entry name" value="Metallo-hydrolase/oxidoreductase"/>
    <property type="match status" value="1"/>
</dbReference>
<dbReference type="CDD" id="cd16273">
    <property type="entry name" value="SNM1A-1C-like_MBL-fold"/>
    <property type="match status" value="1"/>
</dbReference>
<protein>
    <recommendedName>
        <fullName evidence="7">DNA repair metallo-beta-lactamase domain-containing protein</fullName>
    </recommendedName>
</protein>
<feature type="region of interest" description="Disordered" evidence="6">
    <location>
        <begin position="228"/>
        <end position="275"/>
    </location>
</feature>
<dbReference type="STRING" id="685588.A0A067TE55"/>
<dbReference type="PANTHER" id="PTHR23240:SF6">
    <property type="entry name" value="DNA CROSS-LINK REPAIR 1A PROTEIN"/>
    <property type="match status" value="1"/>
</dbReference>
<dbReference type="InterPro" id="IPR011084">
    <property type="entry name" value="DRMBL"/>
</dbReference>
<organism evidence="8 9">
    <name type="scientific">Galerina marginata (strain CBS 339.88)</name>
    <dbReference type="NCBI Taxonomy" id="685588"/>
    <lineage>
        <taxon>Eukaryota</taxon>
        <taxon>Fungi</taxon>
        <taxon>Dikarya</taxon>
        <taxon>Basidiomycota</taxon>
        <taxon>Agaricomycotina</taxon>
        <taxon>Agaricomycetes</taxon>
        <taxon>Agaricomycetidae</taxon>
        <taxon>Agaricales</taxon>
        <taxon>Agaricineae</taxon>
        <taxon>Strophariaceae</taxon>
        <taxon>Galerina</taxon>
    </lineage>
</organism>
<dbReference type="GO" id="GO:0036297">
    <property type="term" value="P:interstrand cross-link repair"/>
    <property type="evidence" value="ECO:0007669"/>
    <property type="project" value="TreeGrafter"/>
</dbReference>
<keyword evidence="5" id="KW-0539">Nucleus</keyword>
<reference evidence="9" key="1">
    <citation type="journal article" date="2014" name="Proc. Natl. Acad. Sci. U.S.A.">
        <title>Extensive sampling of basidiomycete genomes demonstrates inadequacy of the white-rot/brown-rot paradigm for wood decay fungi.</title>
        <authorList>
            <person name="Riley R."/>
            <person name="Salamov A.A."/>
            <person name="Brown D.W."/>
            <person name="Nagy L.G."/>
            <person name="Floudas D."/>
            <person name="Held B.W."/>
            <person name="Levasseur A."/>
            <person name="Lombard V."/>
            <person name="Morin E."/>
            <person name="Otillar R."/>
            <person name="Lindquist E.A."/>
            <person name="Sun H."/>
            <person name="LaButti K.M."/>
            <person name="Schmutz J."/>
            <person name="Jabbour D."/>
            <person name="Luo H."/>
            <person name="Baker S.E."/>
            <person name="Pisabarro A.G."/>
            <person name="Walton J.D."/>
            <person name="Blanchette R.A."/>
            <person name="Henrissat B."/>
            <person name="Martin F."/>
            <person name="Cullen D."/>
            <person name="Hibbett D.S."/>
            <person name="Grigoriev I.V."/>
        </authorList>
    </citation>
    <scope>NUCLEOTIDE SEQUENCE [LARGE SCALE GENOMIC DNA]</scope>
    <source>
        <strain evidence="9">CBS 339.88</strain>
    </source>
</reference>
<dbReference type="GO" id="GO:0006303">
    <property type="term" value="P:double-strand break repair via nonhomologous end joining"/>
    <property type="evidence" value="ECO:0007669"/>
    <property type="project" value="TreeGrafter"/>
</dbReference>
<evidence type="ECO:0000256" key="6">
    <source>
        <dbReference type="SAM" id="MobiDB-lite"/>
    </source>
</evidence>
<dbReference type="HOGENOM" id="CLU_005260_4_1_1"/>
<dbReference type="AlphaFoldDB" id="A0A067TE55"/>
<evidence type="ECO:0000259" key="7">
    <source>
        <dbReference type="Pfam" id="PF07522"/>
    </source>
</evidence>
<evidence type="ECO:0000256" key="2">
    <source>
        <dbReference type="ARBA" id="ARBA00010304"/>
    </source>
</evidence>
<evidence type="ECO:0000313" key="8">
    <source>
        <dbReference type="EMBL" id="KDR80637.1"/>
    </source>
</evidence>
<dbReference type="GO" id="GO:0035312">
    <property type="term" value="F:5'-3' DNA exonuclease activity"/>
    <property type="evidence" value="ECO:0007669"/>
    <property type="project" value="TreeGrafter"/>
</dbReference>
<dbReference type="Gene3D" id="3.40.50.12650">
    <property type="match status" value="1"/>
</dbReference>
<comment type="subcellular location">
    <subcellularLocation>
        <location evidence="1">Nucleus</location>
    </subcellularLocation>
</comment>
<dbReference type="FunFam" id="3.40.50.12650:FF:000001">
    <property type="entry name" value="DNA cross-link repair 1A"/>
    <property type="match status" value="1"/>
</dbReference>
<evidence type="ECO:0000256" key="5">
    <source>
        <dbReference type="ARBA" id="ARBA00023242"/>
    </source>
</evidence>
<dbReference type="Gene3D" id="3.60.15.10">
    <property type="entry name" value="Ribonuclease Z/Hydroxyacylglutathione hydrolase-like"/>
    <property type="match status" value="1"/>
</dbReference>
<keyword evidence="9" id="KW-1185">Reference proteome</keyword>
<accession>A0A067TE55</accession>
<feature type="region of interest" description="Disordered" evidence="6">
    <location>
        <begin position="1"/>
        <end position="121"/>
    </location>
</feature>
<evidence type="ECO:0000256" key="3">
    <source>
        <dbReference type="ARBA" id="ARBA00022763"/>
    </source>
</evidence>
<dbReference type="GO" id="GO:0005634">
    <property type="term" value="C:nucleus"/>
    <property type="evidence" value="ECO:0007669"/>
    <property type="project" value="UniProtKB-SubCell"/>
</dbReference>
<feature type="compositionally biased region" description="Polar residues" evidence="6">
    <location>
        <begin position="91"/>
        <end position="121"/>
    </location>
</feature>
<dbReference type="PANTHER" id="PTHR23240">
    <property type="entry name" value="DNA CROSS-LINK REPAIR PROTEIN PSO2/SNM1-RELATED"/>
    <property type="match status" value="1"/>
</dbReference>
<dbReference type="EMBL" id="KL142371">
    <property type="protein sequence ID" value="KDR80637.1"/>
    <property type="molecule type" value="Genomic_DNA"/>
</dbReference>
<name>A0A067TE55_GALM3</name>
<comment type="similarity">
    <text evidence="2">Belongs to the DNA repair metallo-beta-lactamase (DRMBL) family.</text>
</comment>
<dbReference type="InterPro" id="IPR036866">
    <property type="entry name" value="RibonucZ/Hydroxyglut_hydro"/>
</dbReference>
<evidence type="ECO:0000256" key="1">
    <source>
        <dbReference type="ARBA" id="ARBA00004123"/>
    </source>
</evidence>
<feature type="compositionally biased region" description="Polar residues" evidence="6">
    <location>
        <begin position="30"/>
        <end position="43"/>
    </location>
</feature>
<keyword evidence="3" id="KW-0227">DNA damage</keyword>
<dbReference type="Proteomes" id="UP000027222">
    <property type="component" value="Unassembled WGS sequence"/>
</dbReference>
<dbReference type="Pfam" id="PF07522">
    <property type="entry name" value="DRMBL"/>
    <property type="match status" value="1"/>
</dbReference>
<gene>
    <name evidence="8" type="ORF">GALMADRAFT_240985</name>
</gene>